<evidence type="ECO:0000256" key="6">
    <source>
        <dbReference type="ARBA" id="ARBA00022989"/>
    </source>
</evidence>
<sequence>MSFNLEPSTMLDDINPVNKTNNFKGIFIIAALMIVLMLFPTYSVNLIADFTQYAINTFGLGFILFSTAMVLISALIIISPIGKLVLGGQHAKPEFSLLSWLAMLFTAGMGSGLIFWGIAEPVFHFSNLPLTAADSTDALNKALGLTYFHWGFHAWSIYALAGLAIAWFSFNRGRSLQISSSFTAQKSSPFRLLDWLAIIAIVFGVASTFANTIALVQTGLQQTISAEIGSISLRYGLILLIAVLFTGSSLLGLHRGIKWLSQFNTLLMLVLMTIVILLVDPVSTLNTVMSSVTSYVTILPQVSFSLSEQSRQWSIDWSVIYLVWWVAWAPFVGPFIARISKGRSIRQFLLCVILVPTIASIIWFSAFGGAALSLPFADDIVTAVNHDYTQGLFRFFDHLPMTQIFSVTAIILLITFIITSADSALLVCCMLGGNSNKTNKILWATLIVALSMSLLYINDVDLNKHVAIAGAVPFTLVLIAQVIAMCRDMFKFVGTK</sequence>
<dbReference type="InterPro" id="IPR000060">
    <property type="entry name" value="BCCT_transptr"/>
</dbReference>
<evidence type="ECO:0000313" key="10">
    <source>
        <dbReference type="Proteomes" id="UP001529491"/>
    </source>
</evidence>
<reference evidence="9 10" key="1">
    <citation type="submission" date="2023-10" db="EMBL/GenBank/DDBJ databases">
        <title>Complete genome sequence of Shewanella sp. DAU334.</title>
        <authorList>
            <person name="Lee Y.-S."/>
            <person name="Jeong H.-R."/>
            <person name="Hwang E.-J."/>
            <person name="Choi Y.-L."/>
            <person name="Kim G.-D."/>
        </authorList>
    </citation>
    <scope>NUCLEOTIDE SEQUENCE [LARGE SCALE GENOMIC DNA]</scope>
    <source>
        <strain evidence="9 10">DAU334</strain>
    </source>
</reference>
<gene>
    <name evidence="9" type="ORF">RGE70_08320</name>
</gene>
<feature type="transmembrane region" description="Helical" evidence="8">
    <location>
        <begin position="152"/>
        <end position="171"/>
    </location>
</feature>
<feature type="transmembrane region" description="Helical" evidence="8">
    <location>
        <begin position="235"/>
        <end position="253"/>
    </location>
</feature>
<evidence type="ECO:0000256" key="8">
    <source>
        <dbReference type="SAM" id="Phobius"/>
    </source>
</evidence>
<accession>A0ABZ0K2F3</accession>
<protein>
    <submittedName>
        <fullName evidence="9">BCCT family transporter</fullName>
    </submittedName>
</protein>
<evidence type="ECO:0000256" key="1">
    <source>
        <dbReference type="ARBA" id="ARBA00004651"/>
    </source>
</evidence>
<dbReference type="PANTHER" id="PTHR30047">
    <property type="entry name" value="HIGH-AFFINITY CHOLINE TRANSPORT PROTEIN-RELATED"/>
    <property type="match status" value="1"/>
</dbReference>
<keyword evidence="10" id="KW-1185">Reference proteome</keyword>
<dbReference type="RefSeq" id="WP_310471012.1">
    <property type="nucleotide sequence ID" value="NZ_CP136522.1"/>
</dbReference>
<keyword evidence="7 8" id="KW-0472">Membrane</keyword>
<feature type="transmembrane region" description="Helical" evidence="8">
    <location>
        <begin position="192"/>
        <end position="215"/>
    </location>
</feature>
<comment type="subcellular location">
    <subcellularLocation>
        <location evidence="1">Cell membrane</location>
        <topology evidence="1">Multi-pass membrane protein</topology>
    </subcellularLocation>
</comment>
<proteinExistence type="inferred from homology"/>
<dbReference type="Pfam" id="PF02028">
    <property type="entry name" value="BCCT"/>
    <property type="match status" value="1"/>
</dbReference>
<dbReference type="Proteomes" id="UP001529491">
    <property type="component" value="Chromosome"/>
</dbReference>
<feature type="transmembrane region" description="Helical" evidence="8">
    <location>
        <begin position="318"/>
        <end position="336"/>
    </location>
</feature>
<dbReference type="EMBL" id="CP136522">
    <property type="protein sequence ID" value="WOT06740.1"/>
    <property type="molecule type" value="Genomic_DNA"/>
</dbReference>
<feature type="transmembrane region" description="Helical" evidence="8">
    <location>
        <begin position="60"/>
        <end position="86"/>
    </location>
</feature>
<keyword evidence="4" id="KW-1003">Cell membrane</keyword>
<feature type="transmembrane region" description="Helical" evidence="8">
    <location>
        <begin position="404"/>
        <end position="429"/>
    </location>
</feature>
<evidence type="ECO:0000256" key="3">
    <source>
        <dbReference type="ARBA" id="ARBA00022448"/>
    </source>
</evidence>
<feature type="transmembrane region" description="Helical" evidence="8">
    <location>
        <begin position="348"/>
        <end position="366"/>
    </location>
</feature>
<name>A0ABZ0K2F3_9GAMM</name>
<organism evidence="9 10">
    <name type="scientific">Shewanella youngdeokensis</name>
    <dbReference type="NCBI Taxonomy" id="2999068"/>
    <lineage>
        <taxon>Bacteria</taxon>
        <taxon>Pseudomonadati</taxon>
        <taxon>Pseudomonadota</taxon>
        <taxon>Gammaproteobacteria</taxon>
        <taxon>Alteromonadales</taxon>
        <taxon>Shewanellaceae</taxon>
        <taxon>Shewanella</taxon>
    </lineage>
</organism>
<feature type="transmembrane region" description="Helical" evidence="8">
    <location>
        <begin position="441"/>
        <end position="458"/>
    </location>
</feature>
<evidence type="ECO:0000256" key="4">
    <source>
        <dbReference type="ARBA" id="ARBA00022475"/>
    </source>
</evidence>
<evidence type="ECO:0000256" key="2">
    <source>
        <dbReference type="ARBA" id="ARBA00005658"/>
    </source>
</evidence>
<feature type="transmembrane region" description="Helical" evidence="8">
    <location>
        <begin position="265"/>
        <end position="298"/>
    </location>
</feature>
<evidence type="ECO:0000256" key="7">
    <source>
        <dbReference type="ARBA" id="ARBA00023136"/>
    </source>
</evidence>
<feature type="transmembrane region" description="Helical" evidence="8">
    <location>
        <begin position="98"/>
        <end position="119"/>
    </location>
</feature>
<keyword evidence="6 8" id="KW-1133">Transmembrane helix</keyword>
<feature type="transmembrane region" description="Helical" evidence="8">
    <location>
        <begin position="464"/>
        <end position="486"/>
    </location>
</feature>
<dbReference type="PANTHER" id="PTHR30047:SF7">
    <property type="entry name" value="HIGH-AFFINITY CHOLINE TRANSPORT PROTEIN"/>
    <property type="match status" value="1"/>
</dbReference>
<keyword evidence="3" id="KW-0813">Transport</keyword>
<evidence type="ECO:0000256" key="5">
    <source>
        <dbReference type="ARBA" id="ARBA00022692"/>
    </source>
</evidence>
<keyword evidence="5 8" id="KW-0812">Transmembrane</keyword>
<comment type="similarity">
    <text evidence="2">Belongs to the BCCT transporter (TC 2.A.15) family.</text>
</comment>
<feature type="transmembrane region" description="Helical" evidence="8">
    <location>
        <begin position="26"/>
        <end position="48"/>
    </location>
</feature>
<evidence type="ECO:0000313" key="9">
    <source>
        <dbReference type="EMBL" id="WOT06740.1"/>
    </source>
</evidence>